<evidence type="ECO:0000256" key="3">
    <source>
        <dbReference type="ARBA" id="ARBA00022771"/>
    </source>
</evidence>
<keyword evidence="3 5" id="KW-0863">Zinc-finger</keyword>
<proteinExistence type="predicted"/>
<dbReference type="Gene3D" id="3.30.160.60">
    <property type="entry name" value="Classic Zinc Finger"/>
    <property type="match status" value="2"/>
</dbReference>
<evidence type="ECO:0000256" key="2">
    <source>
        <dbReference type="ARBA" id="ARBA00022737"/>
    </source>
</evidence>
<gene>
    <name evidence="8" type="ORF">F5878DRAFT_710430</name>
</gene>
<dbReference type="InterPro" id="IPR013087">
    <property type="entry name" value="Znf_C2H2_type"/>
</dbReference>
<dbReference type="InterPro" id="IPR036236">
    <property type="entry name" value="Znf_C2H2_sf"/>
</dbReference>
<dbReference type="GO" id="GO:0000981">
    <property type="term" value="F:DNA-binding transcription factor activity, RNA polymerase II-specific"/>
    <property type="evidence" value="ECO:0007669"/>
    <property type="project" value="TreeGrafter"/>
</dbReference>
<dbReference type="PROSITE" id="PS50157">
    <property type="entry name" value="ZINC_FINGER_C2H2_2"/>
    <property type="match status" value="2"/>
</dbReference>
<name>A0AA38P7Y8_9AGAR</name>
<keyword evidence="2" id="KW-0677">Repeat</keyword>
<dbReference type="Proteomes" id="UP001163846">
    <property type="component" value="Unassembled WGS sequence"/>
</dbReference>
<keyword evidence="4" id="KW-0862">Zinc</keyword>
<dbReference type="AlphaFoldDB" id="A0AA38P7Y8"/>
<keyword evidence="1" id="KW-0479">Metal-binding</keyword>
<evidence type="ECO:0000259" key="7">
    <source>
        <dbReference type="PROSITE" id="PS50157"/>
    </source>
</evidence>
<accession>A0AA38P7Y8</accession>
<dbReference type="EMBL" id="MU806208">
    <property type="protein sequence ID" value="KAJ3838012.1"/>
    <property type="molecule type" value="Genomic_DNA"/>
</dbReference>
<dbReference type="SMART" id="SM00355">
    <property type="entry name" value="ZnF_C2H2"/>
    <property type="match status" value="2"/>
</dbReference>
<sequence length="300" mass="32720">MARPNMPAPPNISPPGISPPSMGSQRYLPPSMPPPSMGSQRYPPPSMPPPSMTSHRYPPPSMPPPNMASRNIPPPSIASHNIPLPSMLPPSMPPSHMAPIVHSGYPSGNIRPPRDPRDSALETDQAMAALASVRLAHSSQSSRDPYGNSNQNRQGTARASGQTRGYSGHEPTYHHSVPSSSSHSSGGRHTEHVGHTQEPSSSNQVQSRAMHEFRGSEVSPKPYQCSNCGKRFNRPSGLRIHFTIHTGEKPFVCPEEGCHKLFNVRSNMLRHFRQFHQSNSEGSTDSSEDGDSGRESREEE</sequence>
<feature type="region of interest" description="Disordered" evidence="6">
    <location>
        <begin position="275"/>
        <end position="300"/>
    </location>
</feature>
<dbReference type="PROSITE" id="PS00028">
    <property type="entry name" value="ZINC_FINGER_C2H2_1"/>
    <property type="match status" value="2"/>
</dbReference>
<feature type="compositionally biased region" description="Polar residues" evidence="6">
    <location>
        <begin position="197"/>
        <end position="207"/>
    </location>
</feature>
<dbReference type="GO" id="GO:0000978">
    <property type="term" value="F:RNA polymerase II cis-regulatory region sequence-specific DNA binding"/>
    <property type="evidence" value="ECO:0007669"/>
    <property type="project" value="TreeGrafter"/>
</dbReference>
<dbReference type="GO" id="GO:0008270">
    <property type="term" value="F:zinc ion binding"/>
    <property type="evidence" value="ECO:0007669"/>
    <property type="project" value="UniProtKB-KW"/>
</dbReference>
<feature type="compositionally biased region" description="Low complexity" evidence="6">
    <location>
        <begin position="174"/>
        <end position="185"/>
    </location>
</feature>
<feature type="compositionally biased region" description="Pro residues" evidence="6">
    <location>
        <begin position="1"/>
        <end position="18"/>
    </location>
</feature>
<feature type="compositionally biased region" description="Pro residues" evidence="6">
    <location>
        <begin position="30"/>
        <end position="76"/>
    </location>
</feature>
<evidence type="ECO:0000256" key="4">
    <source>
        <dbReference type="ARBA" id="ARBA00022833"/>
    </source>
</evidence>
<organism evidence="8 9">
    <name type="scientific">Lentinula raphanica</name>
    <dbReference type="NCBI Taxonomy" id="153919"/>
    <lineage>
        <taxon>Eukaryota</taxon>
        <taxon>Fungi</taxon>
        <taxon>Dikarya</taxon>
        <taxon>Basidiomycota</taxon>
        <taxon>Agaricomycotina</taxon>
        <taxon>Agaricomycetes</taxon>
        <taxon>Agaricomycetidae</taxon>
        <taxon>Agaricales</taxon>
        <taxon>Marasmiineae</taxon>
        <taxon>Omphalotaceae</taxon>
        <taxon>Lentinula</taxon>
    </lineage>
</organism>
<keyword evidence="9" id="KW-1185">Reference proteome</keyword>
<feature type="region of interest" description="Disordered" evidence="6">
    <location>
        <begin position="1"/>
        <end position="222"/>
    </location>
</feature>
<protein>
    <recommendedName>
        <fullName evidence="7">C2H2-type domain-containing protein</fullName>
    </recommendedName>
</protein>
<evidence type="ECO:0000256" key="5">
    <source>
        <dbReference type="PROSITE-ProRule" id="PRU00042"/>
    </source>
</evidence>
<dbReference type="PANTHER" id="PTHR23235">
    <property type="entry name" value="KRUEPPEL-LIKE TRANSCRIPTION FACTOR"/>
    <property type="match status" value="1"/>
</dbReference>
<dbReference type="Pfam" id="PF00096">
    <property type="entry name" value="zf-C2H2"/>
    <property type="match status" value="1"/>
</dbReference>
<evidence type="ECO:0000313" key="9">
    <source>
        <dbReference type="Proteomes" id="UP001163846"/>
    </source>
</evidence>
<dbReference type="PANTHER" id="PTHR23235:SF120">
    <property type="entry name" value="KRUPPEL-LIKE FACTOR 15"/>
    <property type="match status" value="1"/>
</dbReference>
<evidence type="ECO:0000313" key="8">
    <source>
        <dbReference type="EMBL" id="KAJ3838012.1"/>
    </source>
</evidence>
<feature type="compositionally biased region" description="Polar residues" evidence="6">
    <location>
        <begin position="137"/>
        <end position="165"/>
    </location>
</feature>
<evidence type="ECO:0000256" key="1">
    <source>
        <dbReference type="ARBA" id="ARBA00022723"/>
    </source>
</evidence>
<evidence type="ECO:0000256" key="6">
    <source>
        <dbReference type="SAM" id="MobiDB-lite"/>
    </source>
</evidence>
<dbReference type="SUPFAM" id="SSF57667">
    <property type="entry name" value="beta-beta-alpha zinc fingers"/>
    <property type="match status" value="1"/>
</dbReference>
<dbReference type="FunFam" id="3.30.160.60:FF:000478">
    <property type="entry name" value="Zinc finger protein 133"/>
    <property type="match status" value="1"/>
</dbReference>
<reference evidence="8" key="1">
    <citation type="submission" date="2022-08" db="EMBL/GenBank/DDBJ databases">
        <authorList>
            <consortium name="DOE Joint Genome Institute"/>
            <person name="Min B."/>
            <person name="Riley R."/>
            <person name="Sierra-Patev S."/>
            <person name="Naranjo-Ortiz M."/>
            <person name="Looney B."/>
            <person name="Konkel Z."/>
            <person name="Slot J.C."/>
            <person name="Sakamoto Y."/>
            <person name="Steenwyk J.L."/>
            <person name="Rokas A."/>
            <person name="Carro J."/>
            <person name="Camarero S."/>
            <person name="Ferreira P."/>
            <person name="Molpeceres G."/>
            <person name="Ruiz-Duenas F.J."/>
            <person name="Serrano A."/>
            <person name="Henrissat B."/>
            <person name="Drula E."/>
            <person name="Hughes K.W."/>
            <person name="Mata J.L."/>
            <person name="Ishikawa N.K."/>
            <person name="Vargas-Isla R."/>
            <person name="Ushijima S."/>
            <person name="Smith C.A."/>
            <person name="Ahrendt S."/>
            <person name="Andreopoulos W."/>
            <person name="He G."/>
            <person name="Labutti K."/>
            <person name="Lipzen A."/>
            <person name="Ng V."/>
            <person name="Sandor L."/>
            <person name="Barry K."/>
            <person name="Martinez A.T."/>
            <person name="Xiao Y."/>
            <person name="Gibbons J.G."/>
            <person name="Terashima K."/>
            <person name="Hibbett D.S."/>
            <person name="Grigoriev I.V."/>
        </authorList>
    </citation>
    <scope>NUCLEOTIDE SEQUENCE</scope>
    <source>
        <strain evidence="8">TFB9207</strain>
    </source>
</reference>
<comment type="caution">
    <text evidence="8">The sequence shown here is derived from an EMBL/GenBank/DDBJ whole genome shotgun (WGS) entry which is preliminary data.</text>
</comment>
<feature type="compositionally biased region" description="Basic and acidic residues" evidence="6">
    <location>
        <begin position="291"/>
        <end position="300"/>
    </location>
</feature>
<feature type="domain" description="C2H2-type" evidence="7">
    <location>
        <begin position="251"/>
        <end position="281"/>
    </location>
</feature>
<feature type="domain" description="C2H2-type" evidence="7">
    <location>
        <begin position="223"/>
        <end position="250"/>
    </location>
</feature>